<proteinExistence type="predicted"/>
<dbReference type="AlphaFoldDB" id="A0A8H7E0N1"/>
<comment type="caution">
    <text evidence="5">The sequence shown here is derived from an EMBL/GenBank/DDBJ whole genome shotgun (WGS) entry which is preliminary data.</text>
</comment>
<keyword evidence="3" id="KW-0496">Mitochondrion</keyword>
<dbReference type="InterPro" id="IPR011990">
    <property type="entry name" value="TPR-like_helical_dom_sf"/>
</dbReference>
<evidence type="ECO:0000256" key="4">
    <source>
        <dbReference type="SAM" id="MobiDB-lite"/>
    </source>
</evidence>
<name>A0A8H7E0N1_9EURO</name>
<organism evidence="5 6">
    <name type="scientific">Endocarpon pusillum</name>
    <dbReference type="NCBI Taxonomy" id="364733"/>
    <lineage>
        <taxon>Eukaryota</taxon>
        <taxon>Fungi</taxon>
        <taxon>Dikarya</taxon>
        <taxon>Ascomycota</taxon>
        <taxon>Pezizomycotina</taxon>
        <taxon>Eurotiomycetes</taxon>
        <taxon>Chaetothyriomycetidae</taxon>
        <taxon>Verrucariales</taxon>
        <taxon>Verrucariaceae</taxon>
        <taxon>Endocarpon</taxon>
    </lineage>
</organism>
<feature type="region of interest" description="Disordered" evidence="4">
    <location>
        <begin position="1"/>
        <end position="22"/>
    </location>
</feature>
<feature type="compositionally biased region" description="Polar residues" evidence="4">
    <location>
        <begin position="12"/>
        <end position="21"/>
    </location>
</feature>
<dbReference type="Gene3D" id="1.25.40.10">
    <property type="entry name" value="Tetratricopeptide repeat domain"/>
    <property type="match status" value="1"/>
</dbReference>
<dbReference type="EMBL" id="JAACFV010000091">
    <property type="protein sequence ID" value="KAF7506244.1"/>
    <property type="molecule type" value="Genomic_DNA"/>
</dbReference>
<comment type="subcellular location">
    <subcellularLocation>
        <location evidence="1">Mitochondrion</location>
    </subcellularLocation>
</comment>
<protein>
    <recommendedName>
        <fullName evidence="7">ATPase expression protein 2, mitochondrial</fullName>
    </recommendedName>
</protein>
<keyword evidence="2" id="KW-0809">Transit peptide</keyword>
<evidence type="ECO:0008006" key="7">
    <source>
        <dbReference type="Google" id="ProtNLM"/>
    </source>
</evidence>
<dbReference type="Pfam" id="PF12921">
    <property type="entry name" value="ATP13"/>
    <property type="match status" value="1"/>
</dbReference>
<dbReference type="GO" id="GO:0005739">
    <property type="term" value="C:mitochondrion"/>
    <property type="evidence" value="ECO:0007669"/>
    <property type="project" value="UniProtKB-SubCell"/>
</dbReference>
<reference evidence="5" key="1">
    <citation type="submission" date="2020-02" db="EMBL/GenBank/DDBJ databases">
        <authorList>
            <person name="Palmer J.M."/>
        </authorList>
    </citation>
    <scope>NUCLEOTIDE SEQUENCE</scope>
    <source>
        <strain evidence="5">EPUS1.4</strain>
        <tissue evidence="5">Thallus</tissue>
    </source>
</reference>
<sequence>MRGSVPCLGGLSTFTQQSSSRIPHPKLHILARHPRSQSASIPDRTPRVRQRCLQTTSSPFSLSGLFSGSTKNIDKTEGSTTPAISTHSSVVGQHVEVNSTLEDILEQAHPERVFYALLSTAEGRRFVAHAPSEDFEAAFCSIDPWYLIEPLKDIYRYIKPSLTTQPRYRWVRAIEERLESFAEQLKEIIELRRDGYQLTMGVCTHLLDCARVLGHGPMARQIWQIMIPEDGLQQELDVQAYNCYLEAICWANAFSKTEQWHLRVIPRVLAIRSSAHPPPGFSGHRVGSLGLRHETLVYFRRMVSQKIEGNEETFTNIMVAMAREADLAGVKSILKSVYNIDVDLLLQVDEEEVETPTFYEPDSPLRPTSRLLYTIAHVFGSNNEMELALKLVDFVSRQYDLRIPFNVWMHLFDWTFVLSRWRSRMQKSKGLGIGQLPPAIMDMLWTQMTDEPHNIKPDVVMHAYRAQALRFHDFLRESLECIHLAKSLFEDGRGEAALHGKELLDLTDQLLEGQSADSQHVLPAEWFNLRRQFVFSSIIEDRDLQLLIHTIRATFTWKTWPESGRFKEWERRRLPNLMADFAGYLPNSVAYRTRDGLIEMEGLRETRLEAAKDGMAMSRLNGILRAHMDQKIVTFAHLSAARENFQAEIRENKR</sequence>
<dbReference type="OrthoDB" id="185373at2759"/>
<dbReference type="InterPro" id="IPR024319">
    <property type="entry name" value="ATPase_expression_mit"/>
</dbReference>
<evidence type="ECO:0000256" key="3">
    <source>
        <dbReference type="ARBA" id="ARBA00023128"/>
    </source>
</evidence>
<evidence type="ECO:0000313" key="6">
    <source>
        <dbReference type="Proteomes" id="UP000606974"/>
    </source>
</evidence>
<evidence type="ECO:0000256" key="1">
    <source>
        <dbReference type="ARBA" id="ARBA00004173"/>
    </source>
</evidence>
<keyword evidence="6" id="KW-1185">Reference proteome</keyword>
<accession>A0A8H7E0N1</accession>
<gene>
    <name evidence="5" type="ORF">GJ744_012136</name>
</gene>
<evidence type="ECO:0000256" key="2">
    <source>
        <dbReference type="ARBA" id="ARBA00022946"/>
    </source>
</evidence>
<dbReference type="Proteomes" id="UP000606974">
    <property type="component" value="Unassembled WGS sequence"/>
</dbReference>
<evidence type="ECO:0000313" key="5">
    <source>
        <dbReference type="EMBL" id="KAF7506244.1"/>
    </source>
</evidence>